<dbReference type="GO" id="GO:0006351">
    <property type="term" value="P:DNA-templated transcription"/>
    <property type="evidence" value="ECO:0007669"/>
    <property type="project" value="TreeGrafter"/>
</dbReference>
<dbReference type="GO" id="GO:0044010">
    <property type="term" value="P:single-species biofilm formation"/>
    <property type="evidence" value="ECO:0007669"/>
    <property type="project" value="InterPro"/>
</dbReference>
<dbReference type="InterPro" id="IPR007337">
    <property type="entry name" value="RelB/DinJ"/>
</dbReference>
<dbReference type="RefSeq" id="WP_057804871.1">
    <property type="nucleotide sequence ID" value="NZ_BJYP01000001.1"/>
</dbReference>
<dbReference type="GeneID" id="76042505"/>
<keyword evidence="6" id="KW-1185">Reference proteome</keyword>
<dbReference type="GO" id="GO:0006355">
    <property type="term" value="P:regulation of DNA-templated transcription"/>
    <property type="evidence" value="ECO:0007669"/>
    <property type="project" value="InterPro"/>
</dbReference>
<evidence type="ECO:0000256" key="1">
    <source>
        <dbReference type="ARBA" id="ARBA00010562"/>
    </source>
</evidence>
<dbReference type="Proteomes" id="UP000051749">
    <property type="component" value="Unassembled WGS sequence"/>
</dbReference>
<dbReference type="Gene3D" id="1.10.1220.10">
    <property type="entry name" value="Met repressor-like"/>
    <property type="match status" value="1"/>
</dbReference>
<reference evidence="4 6" key="2">
    <citation type="submission" date="2016-10" db="EMBL/GenBank/DDBJ databases">
        <authorList>
            <person name="Varghese N."/>
            <person name="Submissions S."/>
        </authorList>
    </citation>
    <scope>NUCLEOTIDE SEQUENCE [LARGE SCALE GENOMIC DNA]</scope>
    <source>
        <strain evidence="4 6">CGMCC 1.3889</strain>
    </source>
</reference>
<accession>A0A0R2K1T1</accession>
<dbReference type="GO" id="GO:0000987">
    <property type="term" value="F:cis-regulatory region sequence-specific DNA binding"/>
    <property type="evidence" value="ECO:0007669"/>
    <property type="project" value="InterPro"/>
</dbReference>
<comment type="similarity">
    <text evidence="1">Belongs to the RelB/DinJ antitoxin family.</text>
</comment>
<evidence type="ECO:0000313" key="4">
    <source>
        <dbReference type="EMBL" id="SER04951.1"/>
    </source>
</evidence>
<protein>
    <submittedName>
        <fullName evidence="4">DNA-damage-inducible protein J</fullName>
    </submittedName>
</protein>
<dbReference type="STRING" id="319653.SAMN04487973_101148"/>
<sequence>MDTKQKKVTVSARIDADLKKRATTVTKNMGMDMSTAISLFLTKMVQENALPFRPEGNPLSQAISEMNAGEGRSFDSVEALMNDLNNSNQDD</sequence>
<dbReference type="Pfam" id="PF04221">
    <property type="entry name" value="RelB"/>
    <property type="match status" value="1"/>
</dbReference>
<dbReference type="GO" id="GO:0015643">
    <property type="term" value="F:toxic substance binding"/>
    <property type="evidence" value="ECO:0007669"/>
    <property type="project" value="InterPro"/>
</dbReference>
<dbReference type="PATRIC" id="fig|319653.3.peg.18"/>
<evidence type="ECO:0000256" key="2">
    <source>
        <dbReference type="ARBA" id="ARBA00022649"/>
    </source>
</evidence>
<dbReference type="PANTHER" id="PTHR38781">
    <property type="entry name" value="ANTITOXIN DINJ-RELATED"/>
    <property type="match status" value="1"/>
</dbReference>
<dbReference type="InterPro" id="IPR026262">
    <property type="entry name" value="DinJ"/>
</dbReference>
<dbReference type="InterPro" id="IPR013321">
    <property type="entry name" value="Arc_rbn_hlx_hlx"/>
</dbReference>
<dbReference type="NCBIfam" id="TIGR02384">
    <property type="entry name" value="RelB_DinJ"/>
    <property type="match status" value="1"/>
</dbReference>
<dbReference type="OrthoDB" id="9808267at2"/>
<proteinExistence type="inferred from homology"/>
<evidence type="ECO:0000313" key="5">
    <source>
        <dbReference type="Proteomes" id="UP000051749"/>
    </source>
</evidence>
<evidence type="ECO:0000313" key="6">
    <source>
        <dbReference type="Proteomes" id="UP000182818"/>
    </source>
</evidence>
<evidence type="ECO:0000313" key="3">
    <source>
        <dbReference type="EMBL" id="KRN83550.1"/>
    </source>
</evidence>
<dbReference type="EMBL" id="FOGK01000001">
    <property type="protein sequence ID" value="SER04951.1"/>
    <property type="molecule type" value="Genomic_DNA"/>
</dbReference>
<dbReference type="Proteomes" id="UP000182818">
    <property type="component" value="Unassembled WGS sequence"/>
</dbReference>
<dbReference type="PIRSF" id="PIRSF003108">
    <property type="entry name" value="DinJ"/>
    <property type="match status" value="1"/>
</dbReference>
<comment type="caution">
    <text evidence="3">The sequence shown here is derived from an EMBL/GenBank/DDBJ whole genome shotgun (WGS) entry which is preliminary data.</text>
</comment>
<organism evidence="3 5">
    <name type="scientific">Pediococcus ethanolidurans</name>
    <dbReference type="NCBI Taxonomy" id="319653"/>
    <lineage>
        <taxon>Bacteria</taxon>
        <taxon>Bacillati</taxon>
        <taxon>Bacillota</taxon>
        <taxon>Bacilli</taxon>
        <taxon>Lactobacillales</taxon>
        <taxon>Lactobacillaceae</taxon>
        <taxon>Pediococcus</taxon>
    </lineage>
</organism>
<reference evidence="3 5" key="1">
    <citation type="journal article" date="2015" name="Genome Announc.">
        <title>Expanding the biotechnology potential of lactobacilli through comparative genomics of 213 strains and associated genera.</title>
        <authorList>
            <person name="Sun Z."/>
            <person name="Harris H.M."/>
            <person name="McCann A."/>
            <person name="Guo C."/>
            <person name="Argimon S."/>
            <person name="Zhang W."/>
            <person name="Yang X."/>
            <person name="Jeffery I.B."/>
            <person name="Cooney J.C."/>
            <person name="Kagawa T.F."/>
            <person name="Liu W."/>
            <person name="Song Y."/>
            <person name="Salvetti E."/>
            <person name="Wrobel A."/>
            <person name="Rasinkangas P."/>
            <person name="Parkhill J."/>
            <person name="Rea M.C."/>
            <person name="O'Sullivan O."/>
            <person name="Ritari J."/>
            <person name="Douillard F.P."/>
            <person name="Paul Ross R."/>
            <person name="Yang R."/>
            <person name="Briner A.E."/>
            <person name="Felis G.E."/>
            <person name="de Vos W.M."/>
            <person name="Barrangou R."/>
            <person name="Klaenhammer T.R."/>
            <person name="Caufield P.W."/>
            <person name="Cui Y."/>
            <person name="Zhang H."/>
            <person name="O'Toole P.W."/>
        </authorList>
    </citation>
    <scope>NUCLEOTIDE SEQUENCE [LARGE SCALE GENOMIC DNA]</scope>
    <source>
        <strain evidence="3 5">DSM 22301</strain>
    </source>
</reference>
<keyword evidence="2" id="KW-1277">Toxin-antitoxin system</keyword>
<gene>
    <name evidence="3" type="ORF">IV87_GL000018</name>
    <name evidence="4" type="ORF">SAMN04487973_101148</name>
</gene>
<dbReference type="EMBL" id="JQBY01000001">
    <property type="protein sequence ID" value="KRN83550.1"/>
    <property type="molecule type" value="Genomic_DNA"/>
</dbReference>
<name>A0A0R2K1T1_9LACO</name>
<dbReference type="PANTHER" id="PTHR38781:SF1">
    <property type="entry name" value="ANTITOXIN DINJ-RELATED"/>
    <property type="match status" value="1"/>
</dbReference>
<dbReference type="AlphaFoldDB" id="A0A0R2K1T1"/>